<proteinExistence type="inferred from homology"/>
<evidence type="ECO:0000256" key="3">
    <source>
        <dbReference type="ARBA" id="ARBA00022578"/>
    </source>
</evidence>
<keyword evidence="4 6" id="KW-0238">DNA-binding</keyword>
<accession>A0A125W4Z9</accession>
<comment type="caution">
    <text evidence="7">The sequence shown here is derived from an EMBL/GenBank/DDBJ whole genome shotgun (WGS) entry which is preliminary data.</text>
</comment>
<dbReference type="Pfam" id="PF00872">
    <property type="entry name" value="Transposase_mut"/>
    <property type="match status" value="1"/>
</dbReference>
<dbReference type="GO" id="GO:0006313">
    <property type="term" value="P:DNA transposition"/>
    <property type="evidence" value="ECO:0007669"/>
    <property type="project" value="UniProtKB-UniRule"/>
</dbReference>
<evidence type="ECO:0000313" key="7">
    <source>
        <dbReference type="EMBL" id="EFM82582.1"/>
    </source>
</evidence>
<comment type="similarity">
    <text evidence="2 6">Belongs to the transposase mutator family.</text>
</comment>
<dbReference type="GO" id="GO:0003677">
    <property type="term" value="F:DNA binding"/>
    <property type="evidence" value="ECO:0007669"/>
    <property type="project" value="UniProtKB-UniRule"/>
</dbReference>
<gene>
    <name evidence="7" type="ORF">HMPREF9498_01806</name>
</gene>
<dbReference type="PANTHER" id="PTHR33217">
    <property type="entry name" value="TRANSPOSASE FOR INSERTION SEQUENCE ELEMENT IS1081"/>
    <property type="match status" value="1"/>
</dbReference>
<dbReference type="GeneID" id="66454445"/>
<dbReference type="InterPro" id="IPR001207">
    <property type="entry name" value="Transposase_mutator"/>
</dbReference>
<dbReference type="GO" id="GO:0004803">
    <property type="term" value="F:transposase activity"/>
    <property type="evidence" value="ECO:0007669"/>
    <property type="project" value="UniProtKB-UniRule"/>
</dbReference>
<name>A0A125W4Z9_ENTFL</name>
<dbReference type="HOGENOM" id="CLU_036805_8_4_9"/>
<dbReference type="PANTHER" id="PTHR33217:SF8">
    <property type="entry name" value="MUTATOR FAMILY TRANSPOSASE"/>
    <property type="match status" value="1"/>
</dbReference>
<organism evidence="7 8">
    <name type="scientific">Enterococcus faecalis TX4248</name>
    <dbReference type="NCBI Taxonomy" id="749495"/>
    <lineage>
        <taxon>Bacteria</taxon>
        <taxon>Bacillati</taxon>
        <taxon>Bacillota</taxon>
        <taxon>Bacilli</taxon>
        <taxon>Lactobacillales</taxon>
        <taxon>Enterococcaceae</taxon>
        <taxon>Enterococcus</taxon>
    </lineage>
</organism>
<dbReference type="Proteomes" id="UP000004846">
    <property type="component" value="Unassembled WGS sequence"/>
</dbReference>
<reference evidence="7 8" key="1">
    <citation type="submission" date="2010-07" db="EMBL/GenBank/DDBJ databases">
        <authorList>
            <person name="Sid Ahmed O."/>
        </authorList>
    </citation>
    <scope>NUCLEOTIDE SEQUENCE [LARGE SCALE GENOMIC DNA]</scope>
    <source>
        <strain evidence="7 8">TX4248</strain>
    </source>
</reference>
<dbReference type="RefSeq" id="WP_000997695.1">
    <property type="nucleotide sequence ID" value="NZ_GL454459.1"/>
</dbReference>
<dbReference type="AlphaFoldDB" id="A0A125W4Z9"/>
<evidence type="ECO:0000313" key="8">
    <source>
        <dbReference type="Proteomes" id="UP000004846"/>
    </source>
</evidence>
<dbReference type="NCBIfam" id="NF033543">
    <property type="entry name" value="transpos_IS256"/>
    <property type="match status" value="1"/>
</dbReference>
<keyword evidence="3 6" id="KW-0815">Transposition</keyword>
<evidence type="ECO:0000256" key="5">
    <source>
        <dbReference type="ARBA" id="ARBA00023172"/>
    </source>
</evidence>
<sequence>MNDFTTEIVQTLVTKGDLNELFRSHLEKAINTLLRTELTAFLDYEKYDRTGFNSGNSRNGSYFRSIKTEYGELTLEIPRDRNGEFKQQTLPAYKRTNDTLETTIIHLFEKGVTMSEIADLIEKMYGHHYTPQTMSNMTKVLTEEVNAFKSRALNDKYVAIFMDATYIPLKRQTVSKEAIYIAIGIREDGTKEVLSYAIAPTESTYVWNELLQDINSRGVQEVLLFITDGLKGMKDTIHQIYPKAKYQHCCIHVSRNIAHKVRVKDRKEICDDFKAVYQANSKEEANTFLSGMIEKWKKNYPKVTQSLIENQDLLTFYDFPPSIRRTIYSTNLIESFNKQIKRYSRRKEQFQNEESLERFLVSIFDTYNQKFLNRSHKGFQQVTDTLVSMFTE</sequence>
<evidence type="ECO:0000256" key="6">
    <source>
        <dbReference type="RuleBase" id="RU365089"/>
    </source>
</evidence>
<keyword evidence="5 6" id="KW-0233">DNA recombination</keyword>
<comment type="function">
    <text evidence="1 6">Required for the transposition of the insertion element.</text>
</comment>
<keyword evidence="6" id="KW-0814">Transposable element</keyword>
<protein>
    <recommendedName>
        <fullName evidence="6">Mutator family transposase</fullName>
    </recommendedName>
</protein>
<dbReference type="EMBL" id="AEBR01000061">
    <property type="protein sequence ID" value="EFM82582.1"/>
    <property type="molecule type" value="Genomic_DNA"/>
</dbReference>
<evidence type="ECO:0000256" key="1">
    <source>
        <dbReference type="ARBA" id="ARBA00002190"/>
    </source>
</evidence>
<evidence type="ECO:0000256" key="2">
    <source>
        <dbReference type="ARBA" id="ARBA00010961"/>
    </source>
</evidence>
<evidence type="ECO:0000256" key="4">
    <source>
        <dbReference type="ARBA" id="ARBA00023125"/>
    </source>
</evidence>